<dbReference type="Proteomes" id="UP000663193">
    <property type="component" value="Chromosome 19"/>
</dbReference>
<dbReference type="VEuPathDB" id="FungiDB:JI435_422540"/>
<dbReference type="EMBL" id="CP069041">
    <property type="protein sequence ID" value="QRD05596.1"/>
    <property type="molecule type" value="Genomic_DNA"/>
</dbReference>
<protein>
    <submittedName>
        <fullName evidence="2">Uncharacterized protein</fullName>
    </submittedName>
</protein>
<feature type="region of interest" description="Disordered" evidence="1">
    <location>
        <begin position="35"/>
        <end position="58"/>
    </location>
</feature>
<organism evidence="2 3">
    <name type="scientific">Phaeosphaeria nodorum (strain SN15 / ATCC MYA-4574 / FGSC 10173)</name>
    <name type="common">Glume blotch fungus</name>
    <name type="synonym">Parastagonospora nodorum</name>
    <dbReference type="NCBI Taxonomy" id="321614"/>
    <lineage>
        <taxon>Eukaryota</taxon>
        <taxon>Fungi</taxon>
        <taxon>Dikarya</taxon>
        <taxon>Ascomycota</taxon>
        <taxon>Pezizomycotina</taxon>
        <taxon>Dothideomycetes</taxon>
        <taxon>Pleosporomycetidae</taxon>
        <taxon>Pleosporales</taxon>
        <taxon>Pleosporineae</taxon>
        <taxon>Phaeosphaeriaceae</taxon>
        <taxon>Parastagonospora</taxon>
    </lineage>
</organism>
<feature type="compositionally biased region" description="Low complexity" evidence="1">
    <location>
        <begin position="35"/>
        <end position="47"/>
    </location>
</feature>
<evidence type="ECO:0000256" key="1">
    <source>
        <dbReference type="SAM" id="MobiDB-lite"/>
    </source>
</evidence>
<dbReference type="AlphaFoldDB" id="A0A7U2NPC5"/>
<accession>A0A7U2NPC5</accession>
<reference evidence="3" key="1">
    <citation type="journal article" date="2021" name="BMC Genomics">
        <title>Chromosome-level genome assembly and manually-curated proteome of model necrotroph Parastagonospora nodorum Sn15 reveals a genome-wide trove of candidate effector homologs, and redundancy of virulence-related functions within an accessory chromosome.</title>
        <authorList>
            <person name="Bertazzoni S."/>
            <person name="Jones D.A.B."/>
            <person name="Phan H.T."/>
            <person name="Tan K.-C."/>
            <person name="Hane J.K."/>
        </authorList>
    </citation>
    <scope>NUCLEOTIDE SEQUENCE [LARGE SCALE GENOMIC DNA]</scope>
    <source>
        <strain evidence="3">SN15 / ATCC MYA-4574 / FGSC 10173)</strain>
    </source>
</reference>
<evidence type="ECO:0000313" key="2">
    <source>
        <dbReference type="EMBL" id="QRD05596.1"/>
    </source>
</evidence>
<keyword evidence="3" id="KW-1185">Reference proteome</keyword>
<gene>
    <name evidence="2" type="ORF">JI435_422540</name>
</gene>
<proteinExistence type="predicted"/>
<evidence type="ECO:0000313" key="3">
    <source>
        <dbReference type="Proteomes" id="UP000663193"/>
    </source>
</evidence>
<name>A0A7U2NPC5_PHANO</name>
<sequence>MKPAMHHVLAHVLHVIGASIITASGIFRTFTSAYPSPSQYPPSQKASSGEDPDTDSTTTCRLLVSPFSQLSDHVRCGQRTVVVRRRRSCVPEVRISSFGMSARD</sequence>